<keyword evidence="2" id="KW-0472">Membrane</keyword>
<organism evidence="4 5">
    <name type="scientific">Durusdinium trenchii</name>
    <dbReference type="NCBI Taxonomy" id="1381693"/>
    <lineage>
        <taxon>Eukaryota</taxon>
        <taxon>Sar</taxon>
        <taxon>Alveolata</taxon>
        <taxon>Dinophyceae</taxon>
        <taxon>Suessiales</taxon>
        <taxon>Symbiodiniaceae</taxon>
        <taxon>Durusdinium</taxon>
    </lineage>
</organism>
<feature type="transmembrane region" description="Helical" evidence="2">
    <location>
        <begin position="489"/>
        <end position="509"/>
    </location>
</feature>
<feature type="transmembrane region" description="Helical" evidence="2">
    <location>
        <begin position="419"/>
        <end position="439"/>
    </location>
</feature>
<dbReference type="EMBL" id="CAXAMM010000359">
    <property type="protein sequence ID" value="CAK8987154.1"/>
    <property type="molecule type" value="Genomic_DNA"/>
</dbReference>
<dbReference type="EMBL" id="CAXAMM010000370">
    <property type="protein sequence ID" value="CAK8987189.1"/>
    <property type="molecule type" value="Genomic_DNA"/>
</dbReference>
<comment type="caution">
    <text evidence="4">The sequence shown here is derived from an EMBL/GenBank/DDBJ whole genome shotgun (WGS) entry which is preliminary data.</text>
</comment>
<gene>
    <name evidence="3" type="ORF">SCF082_LOCUS855</name>
    <name evidence="4" type="ORF">SCF082_LOCUS868</name>
</gene>
<sequence length="568" mass="62864">MTSMMEWWSSWLLEMHSNYEAAMKDHPFGAPGDTRYWLHNQFLLLGTMMAVCLRVGLCQWLGKMVLVWLIYSPENWETNYQALEENSQTNDGLESNTAPDGNANGQLRELFQPDGWERACKRLAYDPRGWKPHVVAVLKLLTFHLGQAAGYGVIFIVYAPVLWNTSDFLFYVACCVLLRETVYAVSAVLTLSIRPGFMLYSMKHGSTVALQQKVDGKLAVDSYGRLVPVQEHVSIPSVPAMATSPVIRKVASLPVPTDWPKPLPKVPAPDPAPDATPELAREAQISRTNSPSTAPPLHLPEAAHISSAPVHGTDLLVLTSGAFLLPAHVSGRAGLQWYGMIFSLQALICGVYHYCDQHRVGTELSGPVCSETSYRFWHLSDHGMAYFVMLQMGFLLLGPEDPMLRRLVPWGDTVRLPGPLQTVFVTRLVPSILLILLVWRGHGDHSIGSPIFHLLLGGLCCLLFLFAQSTFWLFRPGAAAQALFLKQSWLRLALCSASVILSLMMFVAMQRVANDQSKVGMGGAKAVAHSAWHVATAVLACGLFQVIQRPSCRYEASDFQGQTFKEMS</sequence>
<keyword evidence="2" id="KW-0812">Transmembrane</keyword>
<evidence type="ECO:0000313" key="4">
    <source>
        <dbReference type="EMBL" id="CAK8987189.1"/>
    </source>
</evidence>
<keyword evidence="2" id="KW-1133">Transmembrane helix</keyword>
<feature type="compositionally biased region" description="Pro residues" evidence="1">
    <location>
        <begin position="261"/>
        <end position="274"/>
    </location>
</feature>
<evidence type="ECO:0000313" key="5">
    <source>
        <dbReference type="Proteomes" id="UP001642464"/>
    </source>
</evidence>
<evidence type="ECO:0000313" key="3">
    <source>
        <dbReference type="EMBL" id="CAK8987154.1"/>
    </source>
</evidence>
<accession>A0ABP0HCY4</accession>
<feature type="region of interest" description="Disordered" evidence="1">
    <location>
        <begin position="261"/>
        <end position="299"/>
    </location>
</feature>
<feature type="transmembrane region" description="Helical" evidence="2">
    <location>
        <begin position="383"/>
        <end position="399"/>
    </location>
</feature>
<proteinExistence type="predicted"/>
<evidence type="ECO:0000256" key="1">
    <source>
        <dbReference type="SAM" id="MobiDB-lite"/>
    </source>
</evidence>
<evidence type="ECO:0000256" key="2">
    <source>
        <dbReference type="SAM" id="Phobius"/>
    </source>
</evidence>
<feature type="transmembrane region" description="Helical" evidence="2">
    <location>
        <begin position="42"/>
        <end position="62"/>
    </location>
</feature>
<dbReference type="Proteomes" id="UP001642464">
    <property type="component" value="Unassembled WGS sequence"/>
</dbReference>
<feature type="transmembrane region" description="Helical" evidence="2">
    <location>
        <begin position="168"/>
        <end position="193"/>
    </location>
</feature>
<feature type="transmembrane region" description="Helical" evidence="2">
    <location>
        <begin position="140"/>
        <end position="162"/>
    </location>
</feature>
<name>A0ABP0HCY4_9DINO</name>
<keyword evidence="5" id="KW-1185">Reference proteome</keyword>
<protein>
    <submittedName>
        <fullName evidence="4">Uncharacterized protein</fullName>
    </submittedName>
</protein>
<reference evidence="4 5" key="1">
    <citation type="submission" date="2024-02" db="EMBL/GenBank/DDBJ databases">
        <authorList>
            <person name="Chen Y."/>
            <person name="Shah S."/>
            <person name="Dougan E. K."/>
            <person name="Thang M."/>
            <person name="Chan C."/>
        </authorList>
    </citation>
    <scope>NUCLEOTIDE SEQUENCE [LARGE SCALE GENOMIC DNA]</scope>
</reference>
<feature type="transmembrane region" description="Helical" evidence="2">
    <location>
        <begin position="451"/>
        <end position="474"/>
    </location>
</feature>